<feature type="transmembrane region" description="Helical" evidence="8">
    <location>
        <begin position="12"/>
        <end position="37"/>
    </location>
</feature>
<name>A0A3B3SP70_9TELE</name>
<reference evidence="9" key="1">
    <citation type="submission" date="2025-08" db="UniProtKB">
        <authorList>
            <consortium name="Ensembl"/>
        </authorList>
    </citation>
    <scope>IDENTIFICATION</scope>
</reference>
<keyword evidence="2" id="KW-0677">Repeat</keyword>
<keyword evidence="10" id="KW-1185">Reference proteome</keyword>
<evidence type="ECO:0000256" key="5">
    <source>
        <dbReference type="PROSITE-ProRule" id="PRU00023"/>
    </source>
</evidence>
<feature type="region of interest" description="Disordered" evidence="7">
    <location>
        <begin position="1208"/>
        <end position="1229"/>
    </location>
</feature>
<dbReference type="AlphaFoldDB" id="A0A3B3SP70"/>
<feature type="repeat" description="ANK" evidence="5">
    <location>
        <begin position="1152"/>
        <end position="1184"/>
    </location>
</feature>
<dbReference type="Proteomes" id="UP000261540">
    <property type="component" value="Unplaced"/>
</dbReference>
<evidence type="ECO:0000313" key="10">
    <source>
        <dbReference type="Proteomes" id="UP000261540"/>
    </source>
</evidence>
<feature type="compositionally biased region" description="Polar residues" evidence="7">
    <location>
        <begin position="480"/>
        <end position="492"/>
    </location>
</feature>
<keyword evidence="8" id="KW-0472">Membrane</keyword>
<dbReference type="InterPro" id="IPR047184">
    <property type="entry name" value="KANK1-4"/>
</dbReference>
<sequence length="1229" mass="135043">MMDKKNGKFCFLNSIKICLFFFWLFNMILICFVWLLAKKAFAVVRISQSKQKLPIQVWLKSRNIKCDIKAGDLHVSANGFSPKAPESGGQRKQLPYYVETPYGFHLDLDFLKYVDDIEKGNTIKRVHIQRRSKGPKFSTLPRNFSLPGHAARSVPRDTWASTCTLGHKTKSRVMEVEKIYEFRPCEGRSPSYPRAPGVSYRSDKAVEDATIRAFDEQPLGLHIRPHLLRASSMPVTVMRKSSESSEVLGPQATGESYRENGSSENVSRSLDVGTRRSGVLGEHTGLHQQFATALQRVRELEEQVKTIPKLKAQILLLQEEKEQLLRRLNSQPVVNKCLPCEHRESAAQQHRLEDASVSSTITAELRVEQPLIVPGDDNPIYKLESEGQEETERFVEPKLGADDKTASITDQILIQVTVAEVTEVAKNYGSRVEWPLEQESVGPEPAMGTQEMVSKNLLHQEELLWNPLAETPDKNMEAEGSTSTNDVTVESPSSHKEVEQVETMQRSPSIQEAAHLRLVMESLSTKEPPGHEEPLKTAQPEQTASETHVVFSEGGMDPTYQQAGEDSEALIIQALQAKLAALEEQLCDIRIELENTNALLSEKIEENKVKEERIKQLMKKLRVYSEEDMEDTDESDQKTDDLVETAPSFSAGSPSDLSVNKNAEELTLTYERASANETMMSSNTSGQLKDLASSSTQTDVIEVQDRAVSVSVLTTEKYVEVGVTVCDQAVETDPQEDPCRKTQEETLKAEEPNVSVEPMDQEGASSDLLEEAGCLVELKQPCQLDPGHQRYEQDGEEVPATNAAIGQYVTRIQGLLTEQWACLSSGHPEIASTLKQPASKISSIQTQLVSSLNALSTFYSSPGQKGATTQQAGLKSIMKKNDDGSRPGSGSSGGKKNLKFVGVNGGYETTSSEESSGEDNVDDSSEPEEQEKSGDTSPQEPVHVEAAGSDGDPSTPVPCAGSQDEPPRGETVDEDFMEACIYLKDRLAEISSPDKEMRQVLMVLYQEWFRVSSQMDSLVDTVTLYLKQVAFTAPTLLHFLINLADGNGNTALHYSVSHSNFAIVRLLLDTGLCDVDHQNKAGYTAVMLASLTAADGPDDVEVALQLLRLGDVNAQASQAGQTALMLAASHGRTAMVRVLLACGADVDTQDHDGYTALMCACEQGHAEIARLLLERGCDRHLVDKEGHTALFLASKAPHAEIIKLLEEHPGTAPSTSDAHEPHPSPPPAP</sequence>
<dbReference type="SMART" id="SM00248">
    <property type="entry name" value="ANK"/>
    <property type="match status" value="5"/>
</dbReference>
<keyword evidence="1" id="KW-0597">Phosphoprotein</keyword>
<dbReference type="Ensembl" id="ENSPKIT00000013418.1">
    <property type="protein sequence ID" value="ENSPKIP00000032549.1"/>
    <property type="gene ID" value="ENSPKIG00000012600.1"/>
</dbReference>
<feature type="compositionally biased region" description="Polar residues" evidence="7">
    <location>
        <begin position="259"/>
        <end position="268"/>
    </location>
</feature>
<proteinExistence type="predicted"/>
<feature type="repeat" description="ANK" evidence="5">
    <location>
        <begin position="1119"/>
        <end position="1151"/>
    </location>
</feature>
<feature type="compositionally biased region" description="Basic and acidic residues" evidence="7">
    <location>
        <begin position="737"/>
        <end position="751"/>
    </location>
</feature>
<dbReference type="Pfam" id="PF00023">
    <property type="entry name" value="Ank"/>
    <property type="match status" value="1"/>
</dbReference>
<accession>A0A3B3SP70</accession>
<dbReference type="STRING" id="1676925.ENSPKIP00000032549"/>
<evidence type="ECO:0000256" key="6">
    <source>
        <dbReference type="SAM" id="Coils"/>
    </source>
</evidence>
<feature type="coiled-coil region" evidence="6">
    <location>
        <begin position="565"/>
        <end position="627"/>
    </location>
</feature>
<keyword evidence="3 5" id="KW-0040">ANK repeat</keyword>
<dbReference type="PANTHER" id="PTHR24168">
    <property type="entry name" value="KN MOTIF AND ANKYRIN REPEAT DOMAIN-CONTAINING"/>
    <property type="match status" value="1"/>
</dbReference>
<keyword evidence="4 6" id="KW-0175">Coiled coil</keyword>
<feature type="region of interest" description="Disordered" evidence="7">
    <location>
        <begin position="239"/>
        <end position="269"/>
    </location>
</feature>
<feature type="region of interest" description="Disordered" evidence="7">
    <location>
        <begin position="734"/>
        <end position="764"/>
    </location>
</feature>
<dbReference type="PANTHER" id="PTHR24168:SF24">
    <property type="entry name" value="KN MOTIF AND ANKYRIN REPEAT DOMAIN-CONTAINING PROTEIN 4"/>
    <property type="match status" value="1"/>
</dbReference>
<dbReference type="GeneTree" id="ENSGT00940000158468"/>
<dbReference type="FunFam" id="1.25.40.20:FF:000017">
    <property type="entry name" value="KN motif and ankyrin repeat domain-containing protein 1"/>
    <property type="match status" value="1"/>
</dbReference>
<dbReference type="InterPro" id="IPR002110">
    <property type="entry name" value="Ankyrin_rpt"/>
</dbReference>
<evidence type="ECO:0000256" key="4">
    <source>
        <dbReference type="ARBA" id="ARBA00023054"/>
    </source>
</evidence>
<reference evidence="9" key="2">
    <citation type="submission" date="2025-09" db="UniProtKB">
        <authorList>
            <consortium name="Ensembl"/>
        </authorList>
    </citation>
    <scope>IDENTIFICATION</scope>
</reference>
<dbReference type="GO" id="GO:0005856">
    <property type="term" value="C:cytoskeleton"/>
    <property type="evidence" value="ECO:0007669"/>
    <property type="project" value="TreeGrafter"/>
</dbReference>
<dbReference type="Pfam" id="PF12796">
    <property type="entry name" value="Ank_2"/>
    <property type="match status" value="1"/>
</dbReference>
<evidence type="ECO:0000313" key="9">
    <source>
        <dbReference type="Ensembl" id="ENSPKIP00000032549.1"/>
    </source>
</evidence>
<dbReference type="GO" id="GO:0005737">
    <property type="term" value="C:cytoplasm"/>
    <property type="evidence" value="ECO:0007669"/>
    <property type="project" value="TreeGrafter"/>
</dbReference>
<evidence type="ECO:0000256" key="2">
    <source>
        <dbReference type="ARBA" id="ARBA00022737"/>
    </source>
</evidence>
<evidence type="ECO:0000256" key="1">
    <source>
        <dbReference type="ARBA" id="ARBA00022553"/>
    </source>
</evidence>
<keyword evidence="8" id="KW-0812">Transmembrane</keyword>
<feature type="compositionally biased region" description="Acidic residues" evidence="7">
    <location>
        <begin position="915"/>
        <end position="929"/>
    </location>
</feature>
<organism evidence="9 10">
    <name type="scientific">Paramormyrops kingsleyae</name>
    <dbReference type="NCBI Taxonomy" id="1676925"/>
    <lineage>
        <taxon>Eukaryota</taxon>
        <taxon>Metazoa</taxon>
        <taxon>Chordata</taxon>
        <taxon>Craniata</taxon>
        <taxon>Vertebrata</taxon>
        <taxon>Euteleostomi</taxon>
        <taxon>Actinopterygii</taxon>
        <taxon>Neopterygii</taxon>
        <taxon>Teleostei</taxon>
        <taxon>Osteoglossocephala</taxon>
        <taxon>Osteoglossomorpha</taxon>
        <taxon>Osteoglossiformes</taxon>
        <taxon>Mormyridae</taxon>
        <taxon>Paramormyrops</taxon>
    </lineage>
</organism>
<dbReference type="Pfam" id="PF12075">
    <property type="entry name" value="KN_motif"/>
    <property type="match status" value="1"/>
</dbReference>
<dbReference type="PROSITE" id="PS50297">
    <property type="entry name" value="ANK_REP_REGION"/>
    <property type="match status" value="3"/>
</dbReference>
<dbReference type="PROSITE" id="PS50088">
    <property type="entry name" value="ANK_REPEAT"/>
    <property type="match status" value="3"/>
</dbReference>
<feature type="region of interest" description="Disordered" evidence="7">
    <location>
        <begin position="878"/>
        <end position="971"/>
    </location>
</feature>
<evidence type="ECO:0000256" key="7">
    <source>
        <dbReference type="SAM" id="MobiDB-lite"/>
    </source>
</evidence>
<dbReference type="SUPFAM" id="SSF48403">
    <property type="entry name" value="Ankyrin repeat"/>
    <property type="match status" value="1"/>
</dbReference>
<protein>
    <submittedName>
        <fullName evidence="9">KN motif and ankyrin repeat domains 4</fullName>
    </submittedName>
</protein>
<evidence type="ECO:0000256" key="8">
    <source>
        <dbReference type="SAM" id="Phobius"/>
    </source>
</evidence>
<keyword evidence="8" id="KW-1133">Transmembrane helix</keyword>
<dbReference type="Gene3D" id="1.25.40.20">
    <property type="entry name" value="Ankyrin repeat-containing domain"/>
    <property type="match status" value="1"/>
</dbReference>
<feature type="coiled-coil region" evidence="6">
    <location>
        <begin position="300"/>
        <end position="327"/>
    </location>
</feature>
<feature type="region of interest" description="Disordered" evidence="7">
    <location>
        <begin position="472"/>
        <end position="508"/>
    </location>
</feature>
<feature type="repeat" description="ANK" evidence="5">
    <location>
        <begin position="1047"/>
        <end position="1071"/>
    </location>
</feature>
<evidence type="ECO:0000256" key="3">
    <source>
        <dbReference type="ARBA" id="ARBA00023043"/>
    </source>
</evidence>
<dbReference type="InterPro" id="IPR021939">
    <property type="entry name" value="KN_motif"/>
</dbReference>
<dbReference type="GO" id="GO:0030837">
    <property type="term" value="P:negative regulation of actin filament polymerization"/>
    <property type="evidence" value="ECO:0007669"/>
    <property type="project" value="InterPro"/>
</dbReference>
<dbReference type="InterPro" id="IPR036770">
    <property type="entry name" value="Ankyrin_rpt-contain_sf"/>
</dbReference>